<gene>
    <name evidence="2" type="ORF">CUV01_08715</name>
</gene>
<dbReference type="RefSeq" id="WP_101460130.1">
    <property type="nucleotide sequence ID" value="NZ_CP025408.1"/>
</dbReference>
<evidence type="ECO:0000256" key="1">
    <source>
        <dbReference type="SAM" id="MobiDB-lite"/>
    </source>
</evidence>
<dbReference type="KEGG" id="paro:CUV01_08715"/>
<name>A0A2K9F2U6_9RHOB</name>
<organism evidence="2 3">
    <name type="scientific">Paracoccus tegillarcae</name>
    <dbReference type="NCBI Taxonomy" id="1529068"/>
    <lineage>
        <taxon>Bacteria</taxon>
        <taxon>Pseudomonadati</taxon>
        <taxon>Pseudomonadota</taxon>
        <taxon>Alphaproteobacteria</taxon>
        <taxon>Rhodobacterales</taxon>
        <taxon>Paracoccaceae</taxon>
        <taxon>Paracoccus</taxon>
    </lineage>
</organism>
<evidence type="ECO:0000313" key="3">
    <source>
        <dbReference type="Proteomes" id="UP000233742"/>
    </source>
</evidence>
<dbReference type="Pfam" id="PF19670">
    <property type="entry name" value="DUF6173"/>
    <property type="match status" value="1"/>
</dbReference>
<protein>
    <submittedName>
        <fullName evidence="2">Uncharacterized protein</fullName>
    </submittedName>
</protein>
<dbReference type="OrthoDB" id="7202559at2"/>
<feature type="region of interest" description="Disordered" evidence="1">
    <location>
        <begin position="1"/>
        <end position="50"/>
    </location>
</feature>
<accession>A0A2K9F2U6</accession>
<dbReference type="AlphaFoldDB" id="A0A2K9F2U6"/>
<reference evidence="2 3" key="1">
    <citation type="submission" date="2017-12" db="EMBL/GenBank/DDBJ databases">
        <authorList>
            <person name="Hurst M.R.H."/>
        </authorList>
    </citation>
    <scope>NUCLEOTIDE SEQUENCE [LARGE SCALE GENOMIC DNA]</scope>
    <source>
        <strain evidence="2 3">BM15</strain>
    </source>
</reference>
<keyword evidence="3" id="KW-1185">Reference proteome</keyword>
<proteinExistence type="predicted"/>
<dbReference type="InterPro" id="IPR046171">
    <property type="entry name" value="DUF6173"/>
</dbReference>
<dbReference type="EMBL" id="CP025408">
    <property type="protein sequence ID" value="AUH33461.1"/>
    <property type="molecule type" value="Genomic_DNA"/>
</dbReference>
<sequence length="187" mass="20041">MFKSKKPRTEPKLRKPVASEAQPTAPTPKVASRPATAPQTSEPTAGPAFAGAPSIAAPASFAVPALAPDLWPTEDAADEAALHAAEHVFKHLLARVKNFQENLPDHHELGIQLANFGGVKPLHVRGMGFKNPNVIEFYGLLDGDKKVAVVQHVSQLNFLLIAVPPVAEQQPYRIGFGAELREAEKPA</sequence>
<dbReference type="Proteomes" id="UP000233742">
    <property type="component" value="Chromosome"/>
</dbReference>
<evidence type="ECO:0000313" key="2">
    <source>
        <dbReference type="EMBL" id="AUH33461.1"/>
    </source>
</evidence>